<dbReference type="Proteomes" id="UP000218505">
    <property type="component" value="Chromosome"/>
</dbReference>
<dbReference type="PANTHER" id="PTHR24567">
    <property type="entry name" value="CRP FAMILY TRANSCRIPTIONAL REGULATORY PROTEIN"/>
    <property type="match status" value="1"/>
</dbReference>
<keyword evidence="1" id="KW-0805">Transcription regulation</keyword>
<dbReference type="RefSeq" id="WP_096496330.1">
    <property type="nucleotide sequence ID" value="NZ_CP023445.1"/>
</dbReference>
<dbReference type="InterPro" id="IPR018490">
    <property type="entry name" value="cNMP-bd_dom_sf"/>
</dbReference>
<evidence type="ECO:0000256" key="2">
    <source>
        <dbReference type="ARBA" id="ARBA00023125"/>
    </source>
</evidence>
<keyword evidence="7" id="KW-1185">Reference proteome</keyword>
<dbReference type="SUPFAM" id="SSF46785">
    <property type="entry name" value="Winged helix' DNA-binding domain"/>
    <property type="match status" value="1"/>
</dbReference>
<dbReference type="InterPro" id="IPR012318">
    <property type="entry name" value="HTH_CRP"/>
</dbReference>
<dbReference type="PROSITE" id="PS51063">
    <property type="entry name" value="HTH_CRP_2"/>
    <property type="match status" value="1"/>
</dbReference>
<dbReference type="CDD" id="cd00038">
    <property type="entry name" value="CAP_ED"/>
    <property type="match status" value="1"/>
</dbReference>
<dbReference type="SMART" id="SM00100">
    <property type="entry name" value="cNMP"/>
    <property type="match status" value="1"/>
</dbReference>
<evidence type="ECO:0000313" key="6">
    <source>
        <dbReference type="EMBL" id="ATE56554.1"/>
    </source>
</evidence>
<dbReference type="PROSITE" id="PS50042">
    <property type="entry name" value="CNMP_BINDING_3"/>
    <property type="match status" value="1"/>
</dbReference>
<organism evidence="6 7">
    <name type="scientific">Actinosynnema pretiosum</name>
    <dbReference type="NCBI Taxonomy" id="42197"/>
    <lineage>
        <taxon>Bacteria</taxon>
        <taxon>Bacillati</taxon>
        <taxon>Actinomycetota</taxon>
        <taxon>Actinomycetes</taxon>
        <taxon>Pseudonocardiales</taxon>
        <taxon>Pseudonocardiaceae</taxon>
        <taxon>Actinosynnema</taxon>
    </lineage>
</organism>
<keyword evidence="2" id="KW-0238">DNA-binding</keyword>
<feature type="domain" description="HTH crp-type" evidence="5">
    <location>
        <begin position="134"/>
        <end position="207"/>
    </location>
</feature>
<dbReference type="AlphaFoldDB" id="A0A290ZC51"/>
<name>A0A290ZC51_9PSEU</name>
<keyword evidence="3" id="KW-0804">Transcription</keyword>
<dbReference type="Gene3D" id="2.60.120.10">
    <property type="entry name" value="Jelly Rolls"/>
    <property type="match status" value="1"/>
</dbReference>
<dbReference type="Pfam" id="PF13545">
    <property type="entry name" value="HTH_Crp_2"/>
    <property type="match status" value="1"/>
</dbReference>
<dbReference type="GO" id="GO:0003677">
    <property type="term" value="F:DNA binding"/>
    <property type="evidence" value="ECO:0007669"/>
    <property type="project" value="UniProtKB-KW"/>
</dbReference>
<evidence type="ECO:0000259" key="4">
    <source>
        <dbReference type="PROSITE" id="PS50042"/>
    </source>
</evidence>
<reference evidence="6" key="1">
    <citation type="submission" date="2017-09" db="EMBL/GenBank/DDBJ databases">
        <title>Complete Genome Sequence of ansamitocin-producing Bacterium Actinosynnema pretiosum X47.</title>
        <authorList>
            <person name="Cao G."/>
            <person name="Zong G."/>
            <person name="Zhong C."/>
            <person name="Fu J."/>
        </authorList>
    </citation>
    <scope>NUCLEOTIDE SEQUENCE [LARGE SCALE GENOMIC DNA]</scope>
    <source>
        <strain evidence="6">X47</strain>
    </source>
</reference>
<accession>A0A290ZC51</accession>
<dbReference type="InterPro" id="IPR036390">
    <property type="entry name" value="WH_DNA-bd_sf"/>
</dbReference>
<dbReference type="InterPro" id="IPR050397">
    <property type="entry name" value="Env_Response_Regulators"/>
</dbReference>
<evidence type="ECO:0000256" key="1">
    <source>
        <dbReference type="ARBA" id="ARBA00023015"/>
    </source>
</evidence>
<proteinExistence type="predicted"/>
<dbReference type="Pfam" id="PF00027">
    <property type="entry name" value="cNMP_binding"/>
    <property type="match status" value="1"/>
</dbReference>
<evidence type="ECO:0000259" key="5">
    <source>
        <dbReference type="PROSITE" id="PS51063"/>
    </source>
</evidence>
<dbReference type="SUPFAM" id="SSF51206">
    <property type="entry name" value="cAMP-binding domain-like"/>
    <property type="match status" value="1"/>
</dbReference>
<dbReference type="KEGG" id="apre:CNX65_27450"/>
<evidence type="ECO:0000256" key="3">
    <source>
        <dbReference type="ARBA" id="ARBA00023163"/>
    </source>
</evidence>
<dbReference type="GO" id="GO:0003700">
    <property type="term" value="F:DNA-binding transcription factor activity"/>
    <property type="evidence" value="ECO:0007669"/>
    <property type="project" value="TreeGrafter"/>
</dbReference>
<dbReference type="EMBL" id="CP023445">
    <property type="protein sequence ID" value="ATE56554.1"/>
    <property type="molecule type" value="Genomic_DNA"/>
</dbReference>
<protein>
    <submittedName>
        <fullName evidence="6">Crp/Fnr family transcriptional regulator</fullName>
    </submittedName>
</protein>
<feature type="domain" description="Cyclic nucleotide-binding" evidence="4">
    <location>
        <begin position="1"/>
        <end position="120"/>
    </location>
</feature>
<dbReference type="PANTHER" id="PTHR24567:SF68">
    <property type="entry name" value="DNA-BINDING TRANSCRIPTIONAL DUAL REGULATOR CRP"/>
    <property type="match status" value="1"/>
</dbReference>
<sequence>MSMLPPRARAELLELGIERSFKRREVLMREGDATEHVVLLRQGLVKATGLQENGRETLFSLKVGGDLVGEIAAMDGSRRSATVTSCVQGRGRVISATAFRGYLRANPDAHFALTRMIIQTLKWADRRRLDFAGYPTLVRLARLLGELADAFLAGPGNRVLLDLGLSQGDLADLIGAEEDTTRKELRVLRDRGLISLGYRSVTVVDRAGLDRLADGRDATGNGRAGEKP</sequence>
<dbReference type="InterPro" id="IPR014710">
    <property type="entry name" value="RmlC-like_jellyroll"/>
</dbReference>
<dbReference type="GO" id="GO:0005829">
    <property type="term" value="C:cytosol"/>
    <property type="evidence" value="ECO:0007669"/>
    <property type="project" value="TreeGrafter"/>
</dbReference>
<evidence type="ECO:0000313" key="7">
    <source>
        <dbReference type="Proteomes" id="UP000218505"/>
    </source>
</evidence>
<gene>
    <name evidence="6" type="ORF">CNX65_27450</name>
</gene>
<dbReference type="InterPro" id="IPR000595">
    <property type="entry name" value="cNMP-bd_dom"/>
</dbReference>